<dbReference type="InterPro" id="IPR002931">
    <property type="entry name" value="Transglutaminase-like"/>
</dbReference>
<evidence type="ECO:0000259" key="1">
    <source>
        <dbReference type="SMART" id="SM00460"/>
    </source>
</evidence>
<gene>
    <name evidence="2" type="ORF">IPV69_08740</name>
</gene>
<dbReference type="Pfam" id="PF01841">
    <property type="entry name" value="Transglut_core"/>
    <property type="match status" value="1"/>
</dbReference>
<name>A0A7M2X179_9BACT</name>
<keyword evidence="3" id="KW-1185">Reference proteome</keyword>
<dbReference type="AlphaFoldDB" id="A0A7M2X179"/>
<reference evidence="2 3" key="1">
    <citation type="submission" date="2020-10" db="EMBL/GenBank/DDBJ databases">
        <title>Wide distribution of Phycisphaera-like planctomycetes from WD2101 soil group in peatlands and genome analysis of the first cultivated representative.</title>
        <authorList>
            <person name="Dedysh S.N."/>
            <person name="Beletsky A.V."/>
            <person name="Ivanova A."/>
            <person name="Kulichevskaya I.S."/>
            <person name="Suzina N.E."/>
            <person name="Philippov D.A."/>
            <person name="Rakitin A.L."/>
            <person name="Mardanov A.V."/>
            <person name="Ravin N.V."/>
        </authorList>
    </citation>
    <scope>NUCLEOTIDE SEQUENCE [LARGE SCALE GENOMIC DNA]</scope>
    <source>
        <strain evidence="2 3">M1803</strain>
    </source>
</reference>
<evidence type="ECO:0000313" key="2">
    <source>
        <dbReference type="EMBL" id="QOV91424.1"/>
    </source>
</evidence>
<dbReference type="SMART" id="SM00460">
    <property type="entry name" value="TGc"/>
    <property type="match status" value="1"/>
</dbReference>
<evidence type="ECO:0000313" key="3">
    <source>
        <dbReference type="Proteomes" id="UP000593765"/>
    </source>
</evidence>
<dbReference type="InterPro" id="IPR013589">
    <property type="entry name" value="Bac_transglu_N"/>
</dbReference>
<dbReference type="Proteomes" id="UP000593765">
    <property type="component" value="Chromosome"/>
</dbReference>
<dbReference type="PANTHER" id="PTHR33490:SF6">
    <property type="entry name" value="SLL1049 PROTEIN"/>
    <property type="match status" value="1"/>
</dbReference>
<proteinExistence type="predicted"/>
<dbReference type="Pfam" id="PF08379">
    <property type="entry name" value="Bact_transglu_N"/>
    <property type="match status" value="1"/>
</dbReference>
<dbReference type="RefSeq" id="WP_206294698.1">
    <property type="nucleotide sequence ID" value="NZ_CP063458.1"/>
</dbReference>
<dbReference type="PANTHER" id="PTHR33490">
    <property type="entry name" value="BLR5614 PROTEIN-RELATED"/>
    <property type="match status" value="1"/>
</dbReference>
<organism evidence="2 3">
    <name type="scientific">Humisphaera borealis</name>
    <dbReference type="NCBI Taxonomy" id="2807512"/>
    <lineage>
        <taxon>Bacteria</taxon>
        <taxon>Pseudomonadati</taxon>
        <taxon>Planctomycetota</taxon>
        <taxon>Phycisphaerae</taxon>
        <taxon>Tepidisphaerales</taxon>
        <taxon>Tepidisphaeraceae</taxon>
        <taxon>Humisphaera</taxon>
    </lineage>
</organism>
<dbReference type="InterPro" id="IPR038765">
    <property type="entry name" value="Papain-like_cys_pep_sf"/>
</dbReference>
<sequence length="339" mass="38251">MLLKLIHRTELDYSDLISESVIELRMSPRQELDQHRLSFTLAIGPATPALSYFDWLGNLVHSFTVNSFHRRIEIEATSIVETDRPRPQVEKFSDTWPIDPALIDYKYYDFLQFGNPVVDSPQLRELAAMINAQPGDSLGEIALRCLHLINDKFTYKQGVTNSASPITEILQHGQGVCQDFTHLMIGLARALRIPARYVSGIVHPDAQKYRGFTETHAWCELFIPSAGWVGFDVANNCMVGGNFVKVAIGRNFLDVPPNKGVYRGKAGEKISARVSSEVLHAIPADMAAERVEALTVPTFPTGVVIHRDMINQQQEQQQQGVYTQQQMQQQQQAYRKTLR</sequence>
<accession>A0A7M2X179</accession>
<dbReference type="SUPFAM" id="SSF54001">
    <property type="entry name" value="Cysteine proteinases"/>
    <property type="match status" value="1"/>
</dbReference>
<dbReference type="EMBL" id="CP063458">
    <property type="protein sequence ID" value="QOV91424.1"/>
    <property type="molecule type" value="Genomic_DNA"/>
</dbReference>
<feature type="domain" description="Transglutaminase-like" evidence="1">
    <location>
        <begin position="169"/>
        <end position="235"/>
    </location>
</feature>
<protein>
    <submittedName>
        <fullName evidence="2">Transglutaminase family protein</fullName>
    </submittedName>
</protein>
<dbReference type="KEGG" id="hbs:IPV69_08740"/>
<dbReference type="Gene3D" id="3.10.620.30">
    <property type="match status" value="1"/>
</dbReference>